<accession>A0ABN9F8G8</accession>
<evidence type="ECO:0000313" key="1">
    <source>
        <dbReference type="EMBL" id="CAI9593339.1"/>
    </source>
</evidence>
<feature type="non-terminal residue" evidence="1">
    <location>
        <position position="107"/>
    </location>
</feature>
<protein>
    <submittedName>
        <fullName evidence="1">Uncharacterized protein</fullName>
    </submittedName>
</protein>
<evidence type="ECO:0000313" key="2">
    <source>
        <dbReference type="Proteomes" id="UP001162483"/>
    </source>
</evidence>
<gene>
    <name evidence="1" type="ORF">SPARVUS_LOCUS11517336</name>
</gene>
<name>A0ABN9F8G8_9NEOB</name>
<dbReference type="EMBL" id="CATNWA010016512">
    <property type="protein sequence ID" value="CAI9593339.1"/>
    <property type="molecule type" value="Genomic_DNA"/>
</dbReference>
<keyword evidence="2" id="KW-1185">Reference proteome</keyword>
<comment type="caution">
    <text evidence="1">The sequence shown here is derived from an EMBL/GenBank/DDBJ whole genome shotgun (WGS) entry which is preliminary data.</text>
</comment>
<sequence>MMVKLYDNFSEKNMRMSRDLEGTEVSPVIWGELYDLVGRFSKSLMAPSDYRGGNDVFDFQTKNRLEFEPCMVCISSQWLHECSQREGEMIAFTAFMGIKAISVKKKK</sequence>
<reference evidence="1" key="1">
    <citation type="submission" date="2023-05" db="EMBL/GenBank/DDBJ databases">
        <authorList>
            <person name="Stuckert A."/>
        </authorList>
    </citation>
    <scope>NUCLEOTIDE SEQUENCE</scope>
</reference>
<proteinExistence type="predicted"/>
<organism evidence="1 2">
    <name type="scientific">Staurois parvus</name>
    <dbReference type="NCBI Taxonomy" id="386267"/>
    <lineage>
        <taxon>Eukaryota</taxon>
        <taxon>Metazoa</taxon>
        <taxon>Chordata</taxon>
        <taxon>Craniata</taxon>
        <taxon>Vertebrata</taxon>
        <taxon>Euteleostomi</taxon>
        <taxon>Amphibia</taxon>
        <taxon>Batrachia</taxon>
        <taxon>Anura</taxon>
        <taxon>Neobatrachia</taxon>
        <taxon>Ranoidea</taxon>
        <taxon>Ranidae</taxon>
        <taxon>Staurois</taxon>
    </lineage>
</organism>
<dbReference type="Proteomes" id="UP001162483">
    <property type="component" value="Unassembled WGS sequence"/>
</dbReference>